<dbReference type="PRINTS" id="PR00237">
    <property type="entry name" value="GPCRRHODOPSN"/>
</dbReference>
<reference evidence="8 9" key="1">
    <citation type="submission" date="2017-03" db="EMBL/GenBank/DDBJ databases">
        <title>Genome of the blue death feigning beetle - Asbolus verrucosus.</title>
        <authorList>
            <person name="Rider S.D."/>
        </authorList>
    </citation>
    <scope>NUCLEOTIDE SEQUENCE [LARGE SCALE GENOMIC DNA]</scope>
    <source>
        <strain evidence="8">Butters</strain>
        <tissue evidence="8">Head and leg muscle</tissue>
    </source>
</reference>
<feature type="transmembrane region" description="Helical" evidence="6">
    <location>
        <begin position="140"/>
        <end position="159"/>
    </location>
</feature>
<dbReference type="PROSITE" id="PS50262">
    <property type="entry name" value="G_PROTEIN_RECEP_F1_2"/>
    <property type="match status" value="1"/>
</dbReference>
<evidence type="ECO:0000259" key="7">
    <source>
        <dbReference type="PROSITE" id="PS50262"/>
    </source>
</evidence>
<comment type="similarity">
    <text evidence="2">Belongs to the G-protein coupled receptor 1 family.</text>
</comment>
<accession>A0A482VNY5</accession>
<evidence type="ECO:0000256" key="1">
    <source>
        <dbReference type="ARBA" id="ARBA00004370"/>
    </source>
</evidence>
<feature type="transmembrane region" description="Helical" evidence="6">
    <location>
        <begin position="53"/>
        <end position="72"/>
    </location>
</feature>
<dbReference type="GO" id="GO:0008528">
    <property type="term" value="F:G protein-coupled peptide receptor activity"/>
    <property type="evidence" value="ECO:0007669"/>
    <property type="project" value="InterPro"/>
</dbReference>
<dbReference type="GO" id="GO:0005886">
    <property type="term" value="C:plasma membrane"/>
    <property type="evidence" value="ECO:0007669"/>
    <property type="project" value="TreeGrafter"/>
</dbReference>
<comment type="caution">
    <text evidence="8">The sequence shown here is derived from an EMBL/GenBank/DDBJ whole genome shotgun (WGS) entry which is preliminary data.</text>
</comment>
<dbReference type="PANTHER" id="PTHR46273:SF4">
    <property type="entry name" value="AT19640P"/>
    <property type="match status" value="1"/>
</dbReference>
<dbReference type="AlphaFoldDB" id="A0A482VNY5"/>
<dbReference type="PANTHER" id="PTHR46273">
    <property type="entry name" value="MYOSUPPRESSIN RECEPTOR 1, ISOFORM B-RELATED"/>
    <property type="match status" value="1"/>
</dbReference>
<feature type="domain" description="G-protein coupled receptors family 1 profile" evidence="7">
    <location>
        <begin position="34"/>
        <end position="322"/>
    </location>
</feature>
<keyword evidence="3 6" id="KW-0812">Transmembrane</keyword>
<dbReference type="InterPro" id="IPR000276">
    <property type="entry name" value="GPCR_Rhodpsn"/>
</dbReference>
<evidence type="ECO:0000256" key="2">
    <source>
        <dbReference type="ARBA" id="ARBA00010663"/>
    </source>
</evidence>
<feature type="transmembrane region" description="Helical" evidence="6">
    <location>
        <begin position="20"/>
        <end position="41"/>
    </location>
</feature>
<feature type="transmembrane region" description="Helical" evidence="6">
    <location>
        <begin position="279"/>
        <end position="304"/>
    </location>
</feature>
<dbReference type="CDD" id="cd14978">
    <property type="entry name" value="7tmA_FMRFamide_R-like"/>
    <property type="match status" value="1"/>
</dbReference>
<name>A0A482VNY5_ASBVE</name>
<keyword evidence="4 6" id="KW-1133">Transmembrane helix</keyword>
<feature type="transmembrane region" description="Helical" evidence="6">
    <location>
        <begin position="210"/>
        <end position="237"/>
    </location>
</feature>
<evidence type="ECO:0000256" key="5">
    <source>
        <dbReference type="ARBA" id="ARBA00023136"/>
    </source>
</evidence>
<dbReference type="SUPFAM" id="SSF81321">
    <property type="entry name" value="Family A G protein-coupled receptor-like"/>
    <property type="match status" value="1"/>
</dbReference>
<feature type="transmembrane region" description="Helical" evidence="6">
    <location>
        <begin position="92"/>
        <end position="119"/>
    </location>
</feature>
<dbReference type="InterPro" id="IPR053219">
    <property type="entry name" value="GPCR_Dmsr-1"/>
</dbReference>
<gene>
    <name evidence="8" type="ORF">BDFB_010750</name>
</gene>
<dbReference type="Gene3D" id="1.20.1070.10">
    <property type="entry name" value="Rhodopsin 7-helix transmembrane proteins"/>
    <property type="match status" value="1"/>
</dbReference>
<dbReference type="STRING" id="1661398.A0A482VNY5"/>
<evidence type="ECO:0000313" key="9">
    <source>
        <dbReference type="Proteomes" id="UP000292052"/>
    </source>
</evidence>
<dbReference type="InterPro" id="IPR019427">
    <property type="entry name" value="7TM_GPCR_serpentine_rcpt_Srw"/>
</dbReference>
<evidence type="ECO:0000313" key="8">
    <source>
        <dbReference type="EMBL" id="RZC34436.1"/>
    </source>
</evidence>
<protein>
    <submittedName>
        <fullName evidence="8">7TM GPCR Srw and/or 7tm 1 domain containing protein</fullName>
    </submittedName>
</protein>
<evidence type="ECO:0000256" key="4">
    <source>
        <dbReference type="ARBA" id="ARBA00022989"/>
    </source>
</evidence>
<proteinExistence type="inferred from homology"/>
<keyword evidence="5 6" id="KW-0472">Membrane</keyword>
<keyword evidence="9" id="KW-1185">Reference proteome</keyword>
<evidence type="ECO:0000256" key="6">
    <source>
        <dbReference type="SAM" id="Phobius"/>
    </source>
</evidence>
<organism evidence="8 9">
    <name type="scientific">Asbolus verrucosus</name>
    <name type="common">Desert ironclad beetle</name>
    <dbReference type="NCBI Taxonomy" id="1661398"/>
    <lineage>
        <taxon>Eukaryota</taxon>
        <taxon>Metazoa</taxon>
        <taxon>Ecdysozoa</taxon>
        <taxon>Arthropoda</taxon>
        <taxon>Hexapoda</taxon>
        <taxon>Insecta</taxon>
        <taxon>Pterygota</taxon>
        <taxon>Neoptera</taxon>
        <taxon>Endopterygota</taxon>
        <taxon>Coleoptera</taxon>
        <taxon>Polyphaga</taxon>
        <taxon>Cucujiformia</taxon>
        <taxon>Tenebrionidae</taxon>
        <taxon>Pimeliinae</taxon>
        <taxon>Asbolus</taxon>
    </lineage>
</organism>
<dbReference type="OrthoDB" id="5864054at2759"/>
<comment type="subcellular location">
    <subcellularLocation>
        <location evidence="1">Membrane</location>
    </subcellularLocation>
</comment>
<dbReference type="InterPro" id="IPR017452">
    <property type="entry name" value="GPCR_Rhodpsn_7TM"/>
</dbReference>
<evidence type="ECO:0000256" key="3">
    <source>
        <dbReference type="ARBA" id="ARBA00022692"/>
    </source>
</evidence>
<dbReference type="EMBL" id="QDEB01080091">
    <property type="protein sequence ID" value="RZC34436.1"/>
    <property type="molecule type" value="Genomic_DNA"/>
</dbReference>
<sequence length="322" mass="37158">MSNSTFCDLKEFAKTYEDVHGFLSFLVCVFGSVANILNICVLTTKEMRWPTNLILTGLAVADLLVMLEYIPFTFHMYLNDRKYISKYTYNWAVFMVFHALFSQICHFISCCLTVILAIWRYITITNPRNSRVWCSMRRTLYVIVATYVICPIICCPFFISLKIKSYNQTCDPNGRIIDKKDLQNYQGATEMRTIYYTTNNGDYRVKFVSFLIYGVVIKLVPCILLTYLSWCLISVLLDTKKRRQLLLNSSLPLKNVSSVKPILNKKPDKDKQAERTSTMLLAVLLLFLITEFPQAILGLLSVIIGDTFEKQCYQPLGEWSAL</sequence>
<dbReference type="Pfam" id="PF10324">
    <property type="entry name" value="7TM_GPCR_Srw"/>
    <property type="match status" value="1"/>
</dbReference>
<dbReference type="Proteomes" id="UP000292052">
    <property type="component" value="Unassembled WGS sequence"/>
</dbReference>